<dbReference type="Proteomes" id="UP001295420">
    <property type="component" value="Unassembled WGS sequence"/>
</dbReference>
<gene>
    <name evidence="1" type="ORF">THF1D04_10633</name>
</gene>
<name>A0AAU9PY96_9VIBR</name>
<dbReference type="AlphaFoldDB" id="A0AAU9PY96"/>
<protein>
    <submittedName>
        <fullName evidence="1">Uncharacterized protein</fullName>
    </submittedName>
</protein>
<comment type="caution">
    <text evidence="1">The sequence shown here is derived from an EMBL/GenBank/DDBJ whole genome shotgun (WGS) entry which is preliminary data.</text>
</comment>
<dbReference type="EMBL" id="CAKMTQ010000001">
    <property type="protein sequence ID" value="CAH1521065.1"/>
    <property type="molecule type" value="Genomic_DNA"/>
</dbReference>
<evidence type="ECO:0000313" key="2">
    <source>
        <dbReference type="Proteomes" id="UP001295420"/>
    </source>
</evidence>
<reference evidence="1" key="1">
    <citation type="submission" date="2022-01" db="EMBL/GenBank/DDBJ databases">
        <authorList>
            <person name="Lagorce A."/>
        </authorList>
    </citation>
    <scope>NUCLEOTIDE SEQUENCE</scope>
    <source>
        <strain evidence="1">Th15_F1_D04</strain>
    </source>
</reference>
<organism evidence="1 2">
    <name type="scientific">Vibrio owensii</name>
    <dbReference type="NCBI Taxonomy" id="696485"/>
    <lineage>
        <taxon>Bacteria</taxon>
        <taxon>Pseudomonadati</taxon>
        <taxon>Pseudomonadota</taxon>
        <taxon>Gammaproteobacteria</taxon>
        <taxon>Vibrionales</taxon>
        <taxon>Vibrionaceae</taxon>
        <taxon>Vibrio</taxon>
    </lineage>
</organism>
<sequence length="45" mass="5169">MIWKEKIIAECKFSTHITLEKDPKPNVGFGVNFCTYFDSISNKST</sequence>
<evidence type="ECO:0000313" key="1">
    <source>
        <dbReference type="EMBL" id="CAH1521065.1"/>
    </source>
</evidence>
<proteinExistence type="predicted"/>
<accession>A0AAU9PY96</accession>